<dbReference type="EMBL" id="CAJOBH010255160">
    <property type="protein sequence ID" value="CAF5146661.1"/>
    <property type="molecule type" value="Genomic_DNA"/>
</dbReference>
<evidence type="ECO:0000313" key="3">
    <source>
        <dbReference type="Proteomes" id="UP000681967"/>
    </source>
</evidence>
<comment type="caution">
    <text evidence="2">The sequence shown here is derived from an EMBL/GenBank/DDBJ whole genome shotgun (WGS) entry which is preliminary data.</text>
</comment>
<dbReference type="InterPro" id="IPR010699">
    <property type="entry name" value="DUF1275"/>
</dbReference>
<sequence>MRLAARRPTIVNPTIHIRSYSFGPFLVLIVTGCLLSFLAGYINTICIASLFQSSIAGFTGSTSRMTIELAQLNLGKTFHYILLIFSFIFGSFISAALVGGSSFRIQRSYGLVLILESFALIFSYLFEKAQRFFCYANKIYSILGITKYNENIL</sequence>
<proteinExistence type="predicted"/>
<name>A0A8S3G1L7_9BILA</name>
<dbReference type="Pfam" id="PF06912">
    <property type="entry name" value="DUF1275"/>
    <property type="match status" value="1"/>
</dbReference>
<gene>
    <name evidence="2" type="ORF">BYL167_LOCUS71339</name>
</gene>
<dbReference type="PANTHER" id="PTHR37314">
    <property type="entry name" value="SLR0142 PROTEIN"/>
    <property type="match status" value="1"/>
</dbReference>
<dbReference type="PANTHER" id="PTHR37314:SF4">
    <property type="entry name" value="UPF0700 TRANSMEMBRANE PROTEIN YOAK"/>
    <property type="match status" value="1"/>
</dbReference>
<evidence type="ECO:0000313" key="2">
    <source>
        <dbReference type="EMBL" id="CAF5146661.1"/>
    </source>
</evidence>
<keyword evidence="1" id="KW-0472">Membrane</keyword>
<reference evidence="2" key="1">
    <citation type="submission" date="2021-02" db="EMBL/GenBank/DDBJ databases">
        <authorList>
            <person name="Nowell W R."/>
        </authorList>
    </citation>
    <scope>NUCLEOTIDE SEQUENCE</scope>
</reference>
<evidence type="ECO:0000256" key="1">
    <source>
        <dbReference type="SAM" id="Phobius"/>
    </source>
</evidence>
<organism evidence="2 3">
    <name type="scientific">Rotaria magnacalcarata</name>
    <dbReference type="NCBI Taxonomy" id="392030"/>
    <lineage>
        <taxon>Eukaryota</taxon>
        <taxon>Metazoa</taxon>
        <taxon>Spiralia</taxon>
        <taxon>Gnathifera</taxon>
        <taxon>Rotifera</taxon>
        <taxon>Eurotatoria</taxon>
        <taxon>Bdelloidea</taxon>
        <taxon>Philodinida</taxon>
        <taxon>Philodinidae</taxon>
        <taxon>Rotaria</taxon>
    </lineage>
</organism>
<evidence type="ECO:0008006" key="4">
    <source>
        <dbReference type="Google" id="ProtNLM"/>
    </source>
</evidence>
<dbReference type="Proteomes" id="UP000681967">
    <property type="component" value="Unassembled WGS sequence"/>
</dbReference>
<keyword evidence="1" id="KW-0812">Transmembrane</keyword>
<keyword evidence="1" id="KW-1133">Transmembrane helix</keyword>
<feature type="transmembrane region" description="Helical" evidence="1">
    <location>
        <begin position="21"/>
        <end position="42"/>
    </location>
</feature>
<accession>A0A8S3G1L7</accession>
<feature type="transmembrane region" description="Helical" evidence="1">
    <location>
        <begin position="78"/>
        <end position="97"/>
    </location>
</feature>
<dbReference type="AlphaFoldDB" id="A0A8S3G1L7"/>
<protein>
    <recommendedName>
        <fullName evidence="4">DUF1275 domain-containing protein</fullName>
    </recommendedName>
</protein>
<feature type="transmembrane region" description="Helical" evidence="1">
    <location>
        <begin position="109"/>
        <end position="126"/>
    </location>
</feature>
<dbReference type="PROSITE" id="PS51257">
    <property type="entry name" value="PROKAR_LIPOPROTEIN"/>
    <property type="match status" value="1"/>
</dbReference>